<keyword evidence="4" id="KW-1185">Reference proteome</keyword>
<dbReference type="AlphaFoldDB" id="A0AAD2GAQ8"/>
<reference evidence="3" key="1">
    <citation type="submission" date="2023-08" db="EMBL/GenBank/DDBJ databases">
        <authorList>
            <person name="Audoor S."/>
            <person name="Bilcke G."/>
        </authorList>
    </citation>
    <scope>NUCLEOTIDE SEQUENCE</scope>
</reference>
<name>A0AAD2GAQ8_9STRA</name>
<evidence type="ECO:0000256" key="1">
    <source>
        <dbReference type="ARBA" id="ARBA00022962"/>
    </source>
</evidence>
<gene>
    <name evidence="3" type="ORF">CYCCA115_LOCUS22478</name>
</gene>
<evidence type="ECO:0000313" key="4">
    <source>
        <dbReference type="Proteomes" id="UP001295423"/>
    </source>
</evidence>
<feature type="region of interest" description="Disordered" evidence="2">
    <location>
        <begin position="454"/>
        <end position="483"/>
    </location>
</feature>
<dbReference type="InterPro" id="IPR027417">
    <property type="entry name" value="P-loop_NTPase"/>
</dbReference>
<protein>
    <submittedName>
        <fullName evidence="3">Uncharacterized protein</fullName>
    </submittedName>
</protein>
<dbReference type="PANTHER" id="PTHR21343:SF10">
    <property type="entry name" value="DRTGG DOMAIN-CONTAINING PROTEIN"/>
    <property type="match status" value="1"/>
</dbReference>
<comment type="caution">
    <text evidence="3">The sequence shown here is derived from an EMBL/GenBank/DDBJ whole genome shotgun (WGS) entry which is preliminary data.</text>
</comment>
<dbReference type="Proteomes" id="UP001295423">
    <property type="component" value="Unassembled WGS sequence"/>
</dbReference>
<accession>A0AAD2GAQ8</accession>
<evidence type="ECO:0000256" key="2">
    <source>
        <dbReference type="SAM" id="MobiDB-lite"/>
    </source>
</evidence>
<feature type="compositionally biased region" description="Polar residues" evidence="2">
    <location>
        <begin position="454"/>
        <end position="467"/>
    </location>
</feature>
<evidence type="ECO:0000313" key="3">
    <source>
        <dbReference type="EMBL" id="CAJ1966892.1"/>
    </source>
</evidence>
<sequence length="500" mass="53800">MSMEIDNNGIANAGWSPWNPENEESLCQRLLKEAMDHRKFDINIGLYLVHGCWNQQIARQKDTTVQALLGKLASPSIPKNSEYIKGRLEIEFEAEGDIEACLDSKLPCPPQDLPAVLFYIHKTSMKAPVFQYLSSLSAKQIGSYFKGGSLDFLHAVHQELNENLQKYGVPPTIPRPLSSDNADGSGALRLFIAGDRMSVGKTSVCLGILGNLVALGYPVESLAYIKPATQNESPQLVQKYCERMGIDCVPIGPIVYYRGFTRAFLAGETESSAELLAKVEVKVDEVAKGKKIVIVDGVGFPAVGSICGTDNASVARASGPLDPLSGKRIPAPALVVGGSGVGGAVDAYNLNATYLEGAKVPVIGALFNKLNLEGFYSLENCKQQISLYFATNGHQQRHGRKAFGFVPLHDSLATSNPLEHVDEYIKVFGEHADISGIIQAAQAKVNEYFTTDASSRVASNEESNTTHASKRQKLVNGQSASRTRAEIEKAAISAGAAPSA</sequence>
<organism evidence="3 4">
    <name type="scientific">Cylindrotheca closterium</name>
    <dbReference type="NCBI Taxonomy" id="2856"/>
    <lineage>
        <taxon>Eukaryota</taxon>
        <taxon>Sar</taxon>
        <taxon>Stramenopiles</taxon>
        <taxon>Ochrophyta</taxon>
        <taxon>Bacillariophyta</taxon>
        <taxon>Bacillariophyceae</taxon>
        <taxon>Bacillariophycidae</taxon>
        <taxon>Bacillariales</taxon>
        <taxon>Bacillariaceae</taxon>
        <taxon>Cylindrotheca</taxon>
    </lineage>
</organism>
<dbReference type="Pfam" id="PF13500">
    <property type="entry name" value="AAA_26"/>
    <property type="match status" value="1"/>
</dbReference>
<dbReference type="Gene3D" id="3.40.50.300">
    <property type="entry name" value="P-loop containing nucleotide triphosphate hydrolases"/>
    <property type="match status" value="1"/>
</dbReference>
<dbReference type="PANTHER" id="PTHR21343">
    <property type="entry name" value="DETHIOBIOTIN SYNTHETASE"/>
    <property type="match status" value="1"/>
</dbReference>
<keyword evidence="1" id="KW-0315">Glutamine amidotransferase</keyword>
<proteinExistence type="predicted"/>
<dbReference type="SUPFAM" id="SSF52540">
    <property type="entry name" value="P-loop containing nucleoside triphosphate hydrolases"/>
    <property type="match status" value="1"/>
</dbReference>
<dbReference type="EMBL" id="CAKOGP040002313">
    <property type="protein sequence ID" value="CAJ1966892.1"/>
    <property type="molecule type" value="Genomic_DNA"/>
</dbReference>